<evidence type="ECO:0000256" key="2">
    <source>
        <dbReference type="ARBA" id="ARBA00022723"/>
    </source>
</evidence>
<reference evidence="7 8" key="1">
    <citation type="journal article" date="2014" name="Proc. Natl. Acad. Sci. U.S.A.">
        <title>Functional type 2 photosynthetic reaction centers found in the rare bacterial phylum Gemmatimonadetes.</title>
        <authorList>
            <person name="Zeng Y."/>
            <person name="Feng F."/>
            <person name="Medova H."/>
            <person name="Dean J."/>
            <person name="Koblizek M."/>
        </authorList>
    </citation>
    <scope>NUCLEOTIDE SEQUENCE [LARGE SCALE GENOMIC DNA]</scope>
    <source>
        <strain evidence="7 8">AP64</strain>
    </source>
</reference>
<protein>
    <recommendedName>
        <fullName evidence="6">Metallo-beta-lactamase domain-containing protein</fullName>
    </recommendedName>
</protein>
<evidence type="ECO:0000256" key="3">
    <source>
        <dbReference type="ARBA" id="ARBA00022801"/>
    </source>
</evidence>
<dbReference type="SMART" id="SM00849">
    <property type="entry name" value="Lactamase_B"/>
    <property type="match status" value="1"/>
</dbReference>
<dbReference type="PANTHER" id="PTHR42978:SF3">
    <property type="entry name" value="BLR3078 PROTEIN"/>
    <property type="match status" value="1"/>
</dbReference>
<dbReference type="Proteomes" id="UP000076404">
    <property type="component" value="Chromosome"/>
</dbReference>
<dbReference type="STRING" id="1379270.GEMMAAP_17005"/>
<name>A0A143BLU6_9BACT</name>
<reference evidence="7 8" key="2">
    <citation type="journal article" date="2016" name="Environ. Microbiol. Rep.">
        <title>Metagenomic evidence for the presence of phototrophic Gemmatimonadetes bacteria in diverse environments.</title>
        <authorList>
            <person name="Zeng Y."/>
            <person name="Baumbach J."/>
            <person name="Barbosa E.G."/>
            <person name="Azevedo V."/>
            <person name="Zhang C."/>
            <person name="Koblizek M."/>
        </authorList>
    </citation>
    <scope>NUCLEOTIDE SEQUENCE [LARGE SCALE GENOMIC DNA]</scope>
    <source>
        <strain evidence="7 8">AP64</strain>
    </source>
</reference>
<keyword evidence="4" id="KW-0862">Zinc</keyword>
<dbReference type="RefSeq" id="WP_026848240.1">
    <property type="nucleotide sequence ID" value="NZ_CP011454.1"/>
</dbReference>
<evidence type="ECO:0000256" key="4">
    <source>
        <dbReference type="ARBA" id="ARBA00022833"/>
    </source>
</evidence>
<organism evidence="7 8">
    <name type="scientific">Gemmatimonas phototrophica</name>
    <dbReference type="NCBI Taxonomy" id="1379270"/>
    <lineage>
        <taxon>Bacteria</taxon>
        <taxon>Pseudomonadati</taxon>
        <taxon>Gemmatimonadota</taxon>
        <taxon>Gemmatimonadia</taxon>
        <taxon>Gemmatimonadales</taxon>
        <taxon>Gemmatimonadaceae</taxon>
        <taxon>Gemmatimonas</taxon>
    </lineage>
</organism>
<feature type="chain" id="PRO_5007506961" description="Metallo-beta-lactamase domain-containing protein" evidence="5">
    <location>
        <begin position="32"/>
        <end position="282"/>
    </location>
</feature>
<keyword evidence="8" id="KW-1185">Reference proteome</keyword>
<dbReference type="GO" id="GO:0046872">
    <property type="term" value="F:metal ion binding"/>
    <property type="evidence" value="ECO:0007669"/>
    <property type="project" value="UniProtKB-KW"/>
</dbReference>
<evidence type="ECO:0000313" key="7">
    <source>
        <dbReference type="EMBL" id="AMW06026.1"/>
    </source>
</evidence>
<dbReference type="PANTHER" id="PTHR42978">
    <property type="entry name" value="QUORUM-QUENCHING LACTONASE YTNP-RELATED-RELATED"/>
    <property type="match status" value="1"/>
</dbReference>
<evidence type="ECO:0000313" key="8">
    <source>
        <dbReference type="Proteomes" id="UP000076404"/>
    </source>
</evidence>
<dbReference type="OrthoDB" id="9761531at2"/>
<dbReference type="CDD" id="cd07729">
    <property type="entry name" value="AHL_lactonase_MBL-fold"/>
    <property type="match status" value="1"/>
</dbReference>
<dbReference type="InterPro" id="IPR051013">
    <property type="entry name" value="MBL_superfamily_lactonases"/>
</dbReference>
<feature type="signal peptide" evidence="5">
    <location>
        <begin position="1"/>
        <end position="31"/>
    </location>
</feature>
<dbReference type="SUPFAM" id="SSF56281">
    <property type="entry name" value="Metallo-hydrolase/oxidoreductase"/>
    <property type="match status" value="1"/>
</dbReference>
<dbReference type="KEGG" id="gph:GEMMAAP_17005"/>
<dbReference type="AlphaFoldDB" id="A0A143BLU6"/>
<feature type="domain" description="Metallo-beta-lactamase" evidence="6">
    <location>
        <begin position="74"/>
        <end position="266"/>
    </location>
</feature>
<evidence type="ECO:0000256" key="1">
    <source>
        <dbReference type="ARBA" id="ARBA00007749"/>
    </source>
</evidence>
<dbReference type="EMBL" id="CP011454">
    <property type="protein sequence ID" value="AMW06026.1"/>
    <property type="molecule type" value="Genomic_DNA"/>
</dbReference>
<dbReference type="eggNOG" id="COG0491">
    <property type="taxonomic scope" value="Bacteria"/>
</dbReference>
<dbReference type="InterPro" id="IPR036866">
    <property type="entry name" value="RibonucZ/Hydroxyglut_hydro"/>
</dbReference>
<comment type="similarity">
    <text evidence="1">Belongs to the metallo-beta-lactamase superfamily.</text>
</comment>
<dbReference type="Pfam" id="PF00753">
    <property type="entry name" value="Lactamase_B"/>
    <property type="match status" value="1"/>
</dbReference>
<evidence type="ECO:0000256" key="5">
    <source>
        <dbReference type="SAM" id="SignalP"/>
    </source>
</evidence>
<gene>
    <name evidence="7" type="ORF">GEMMAAP_17005</name>
</gene>
<proteinExistence type="inferred from homology"/>
<accession>A0A143BLU6</accession>
<sequence length="282" mass="30075">MPRLLSHTTAIIPAIATVWLAALSTATVVHAQPATTAPAVSLSRLECGTNAAPTDVGLRFSDTYAYNGLKVQLVYSCYVIRHGDDVLIWDTGFAKGNAPTAPKASIPELLPQLGVTPAQIKFVGLSHSHGDHIGQTSLFPQATLLVGKGDWEVLSDAKLTPNQSSIAPWLTGGSKVEPLTGDRDVFGDGSVVILNMPGHTPGHRSLLVRLKETGNVLLTGDLAHFHENYNNNGVPSFNTDRAATLASLDRFKQIARNLKATVIIQHDQRDIAKLPAFPASAK</sequence>
<dbReference type="Gene3D" id="3.60.15.10">
    <property type="entry name" value="Ribonuclease Z/Hydroxyacylglutathione hydrolase-like"/>
    <property type="match status" value="1"/>
</dbReference>
<dbReference type="InterPro" id="IPR001279">
    <property type="entry name" value="Metallo-B-lactamas"/>
</dbReference>
<keyword evidence="5" id="KW-0732">Signal</keyword>
<dbReference type="GO" id="GO:0016787">
    <property type="term" value="F:hydrolase activity"/>
    <property type="evidence" value="ECO:0007669"/>
    <property type="project" value="UniProtKB-KW"/>
</dbReference>
<keyword evidence="2" id="KW-0479">Metal-binding</keyword>
<keyword evidence="3" id="KW-0378">Hydrolase</keyword>
<evidence type="ECO:0000259" key="6">
    <source>
        <dbReference type="SMART" id="SM00849"/>
    </source>
</evidence>